<organism evidence="2">
    <name type="scientific">Amphimedon queenslandica</name>
    <name type="common">Sponge</name>
    <dbReference type="NCBI Taxonomy" id="400682"/>
    <lineage>
        <taxon>Eukaryota</taxon>
        <taxon>Metazoa</taxon>
        <taxon>Porifera</taxon>
        <taxon>Demospongiae</taxon>
        <taxon>Heteroscleromorpha</taxon>
        <taxon>Haplosclerida</taxon>
        <taxon>Niphatidae</taxon>
        <taxon>Amphimedon</taxon>
    </lineage>
</organism>
<dbReference type="InterPro" id="IPR052564">
    <property type="entry name" value="N-acetyltrans/Recomb-assoc"/>
</dbReference>
<dbReference type="CDD" id="cd04301">
    <property type="entry name" value="NAT_SF"/>
    <property type="match status" value="1"/>
</dbReference>
<dbReference type="Pfam" id="PF00583">
    <property type="entry name" value="Acetyltransf_1"/>
    <property type="match status" value="1"/>
</dbReference>
<sequence>MSADKQSKETIPSIRPLLDSDIRAVQEVHINCIKEVCSSCYSKEDITAWIDRQSITRYQSLFREGTAIVAENEEGEVIGFGHIDKTSDEGCDHVIKGLYVSPKVIGRGVGTLLFNELKRIAVHDGCNKLLVFSSKNAVSFYERIGFIAGKCAKHCPNESDNLFCIKMIKTL</sequence>
<dbReference type="SUPFAM" id="SSF55729">
    <property type="entry name" value="Acyl-CoA N-acyltransferases (Nat)"/>
    <property type="match status" value="1"/>
</dbReference>
<accession>A0A1X7VP12</accession>
<reference evidence="2" key="1">
    <citation type="submission" date="2017-05" db="UniProtKB">
        <authorList>
            <consortium name="EnsemblMetazoa"/>
        </authorList>
    </citation>
    <scope>IDENTIFICATION</scope>
</reference>
<dbReference type="InterPro" id="IPR000182">
    <property type="entry name" value="GNAT_dom"/>
</dbReference>
<dbReference type="Gene3D" id="3.40.630.30">
    <property type="match status" value="1"/>
</dbReference>
<dbReference type="AlphaFoldDB" id="A0A1X7VP12"/>
<dbReference type="PANTHER" id="PTHR43451:SF1">
    <property type="entry name" value="ACETYLTRANSFERASE"/>
    <property type="match status" value="1"/>
</dbReference>
<dbReference type="EnsemblMetazoa" id="Aqu2.1.42121_001">
    <property type="protein sequence ID" value="Aqu2.1.42121_001"/>
    <property type="gene ID" value="Aqu2.1.42121"/>
</dbReference>
<dbReference type="OMA" id="INKGCAG"/>
<proteinExistence type="predicted"/>
<protein>
    <recommendedName>
        <fullName evidence="1">N-acetyltransferase domain-containing protein</fullName>
    </recommendedName>
</protein>
<dbReference type="InParanoid" id="A0A1X7VP12"/>
<dbReference type="PROSITE" id="PS51186">
    <property type="entry name" value="GNAT"/>
    <property type="match status" value="1"/>
</dbReference>
<dbReference type="PANTHER" id="PTHR43451">
    <property type="entry name" value="ACETYLTRANSFERASE (GNAT) FAMILY PROTEIN"/>
    <property type="match status" value="1"/>
</dbReference>
<dbReference type="InterPro" id="IPR016181">
    <property type="entry name" value="Acyl_CoA_acyltransferase"/>
</dbReference>
<name>A0A1X7VP12_AMPQE</name>
<dbReference type="GO" id="GO:0016747">
    <property type="term" value="F:acyltransferase activity, transferring groups other than amino-acyl groups"/>
    <property type="evidence" value="ECO:0007669"/>
    <property type="project" value="InterPro"/>
</dbReference>
<feature type="domain" description="N-acetyltransferase" evidence="1">
    <location>
        <begin position="12"/>
        <end position="171"/>
    </location>
</feature>
<evidence type="ECO:0000259" key="1">
    <source>
        <dbReference type="PROSITE" id="PS51186"/>
    </source>
</evidence>
<evidence type="ECO:0000313" key="2">
    <source>
        <dbReference type="EnsemblMetazoa" id="Aqu2.1.42121_001"/>
    </source>
</evidence>